<keyword evidence="1" id="KW-0175">Coiled coil</keyword>
<dbReference type="STRING" id="329046.A0A1Y2AIF5"/>
<feature type="coiled-coil region" evidence="1">
    <location>
        <begin position="289"/>
        <end position="316"/>
    </location>
</feature>
<gene>
    <name evidence="3" type="ORF">BCR33DRAFT_813441</name>
</gene>
<accession>A0A1Y2AIF5</accession>
<evidence type="ECO:0000313" key="4">
    <source>
        <dbReference type="Proteomes" id="UP000193642"/>
    </source>
</evidence>
<feature type="coiled-coil region" evidence="1">
    <location>
        <begin position="67"/>
        <end position="248"/>
    </location>
</feature>
<dbReference type="PANTHER" id="PTHR23159">
    <property type="entry name" value="CENTROSOMAL PROTEIN 2"/>
    <property type="match status" value="1"/>
</dbReference>
<dbReference type="AlphaFoldDB" id="A0A1Y2AIF5"/>
<sequence>MTRKTRVPPLPMRSVNPQPAQPPLDLSLPLERDLAAEVSSLMVMMTTSSSKWAADLETVRSTSEKEVAELKVTVTELTTKNNLLEAKVQKISDKNSELDATVTKLTTKNNLLETKNERLEARVQQISDKNIELEATVTKLTTKNNLLETKNERLEARVQQISDKNIELEATVTKLTTKNNLLETKNERLEARVQQINNKNIELETIVQRISDKNIKLEAAVQQISGRNTELEAEVQRISDRNIELESSIQRINNSNIELKATVQRLGIKLSKEIQGKNAAGSKSHSSRISKLENDRLNLNSQIKNLKDSIGNLKNSVSYLEDAKTKHIQTLRIKDARFANVINELQKEGKAAVAAVDLKFSALIGLLGFPADALNSSSIIFREASLRIRSLVDSWWRASEESNRLKLMLETFNTSFFETVSLLLNGFPFGNSLNAGEVEVVLKSLERQWIIVYGIWGP</sequence>
<feature type="region of interest" description="Disordered" evidence="2">
    <location>
        <begin position="1"/>
        <end position="26"/>
    </location>
</feature>
<dbReference type="EMBL" id="MCGO01000187">
    <property type="protein sequence ID" value="ORY22060.1"/>
    <property type="molecule type" value="Genomic_DNA"/>
</dbReference>
<dbReference type="Proteomes" id="UP000193642">
    <property type="component" value="Unassembled WGS sequence"/>
</dbReference>
<proteinExistence type="predicted"/>
<organism evidence="3 4">
    <name type="scientific">Rhizoclosmatium globosum</name>
    <dbReference type="NCBI Taxonomy" id="329046"/>
    <lineage>
        <taxon>Eukaryota</taxon>
        <taxon>Fungi</taxon>
        <taxon>Fungi incertae sedis</taxon>
        <taxon>Chytridiomycota</taxon>
        <taxon>Chytridiomycota incertae sedis</taxon>
        <taxon>Chytridiomycetes</taxon>
        <taxon>Chytridiales</taxon>
        <taxon>Chytriomycetaceae</taxon>
        <taxon>Rhizoclosmatium</taxon>
    </lineage>
</organism>
<comment type="caution">
    <text evidence="3">The sequence shown here is derived from an EMBL/GenBank/DDBJ whole genome shotgun (WGS) entry which is preliminary data.</text>
</comment>
<name>A0A1Y2AIF5_9FUNG</name>
<keyword evidence="4" id="KW-1185">Reference proteome</keyword>
<evidence type="ECO:0000256" key="1">
    <source>
        <dbReference type="SAM" id="Coils"/>
    </source>
</evidence>
<evidence type="ECO:0000313" key="3">
    <source>
        <dbReference type="EMBL" id="ORY22060.1"/>
    </source>
</evidence>
<dbReference type="Gene3D" id="1.20.5.170">
    <property type="match status" value="1"/>
</dbReference>
<reference evidence="3 4" key="1">
    <citation type="submission" date="2016-07" db="EMBL/GenBank/DDBJ databases">
        <title>Pervasive Adenine N6-methylation of Active Genes in Fungi.</title>
        <authorList>
            <consortium name="DOE Joint Genome Institute"/>
            <person name="Mondo S.J."/>
            <person name="Dannebaum R.O."/>
            <person name="Kuo R.C."/>
            <person name="Labutti K."/>
            <person name="Haridas S."/>
            <person name="Kuo A."/>
            <person name="Salamov A."/>
            <person name="Ahrendt S.R."/>
            <person name="Lipzen A."/>
            <person name="Sullivan W."/>
            <person name="Andreopoulos W.B."/>
            <person name="Clum A."/>
            <person name="Lindquist E."/>
            <person name="Daum C."/>
            <person name="Ramamoorthy G.K."/>
            <person name="Gryganskyi A."/>
            <person name="Culley D."/>
            <person name="Magnuson J.K."/>
            <person name="James T.Y."/>
            <person name="O'Malley M.A."/>
            <person name="Stajich J.E."/>
            <person name="Spatafora J.W."/>
            <person name="Visel A."/>
            <person name="Grigoriev I.V."/>
        </authorList>
    </citation>
    <scope>NUCLEOTIDE SEQUENCE [LARGE SCALE GENOMIC DNA]</scope>
    <source>
        <strain evidence="3 4">JEL800</strain>
    </source>
</reference>
<dbReference type="PANTHER" id="PTHR23159:SF60">
    <property type="entry name" value="SPINDLE ASSEMBLY ABNORMAL PROTEIN 4"/>
    <property type="match status" value="1"/>
</dbReference>
<dbReference type="Gene3D" id="1.10.287.1490">
    <property type="match status" value="1"/>
</dbReference>
<dbReference type="SUPFAM" id="SSF57997">
    <property type="entry name" value="Tropomyosin"/>
    <property type="match status" value="1"/>
</dbReference>
<evidence type="ECO:0000256" key="2">
    <source>
        <dbReference type="SAM" id="MobiDB-lite"/>
    </source>
</evidence>
<protein>
    <submittedName>
        <fullName evidence="3">Uncharacterized protein</fullName>
    </submittedName>
</protein>